<dbReference type="AlphaFoldDB" id="A0A841L5F3"/>
<feature type="transmembrane region" description="Helical" evidence="1">
    <location>
        <begin position="6"/>
        <end position="23"/>
    </location>
</feature>
<evidence type="ECO:0000256" key="1">
    <source>
        <dbReference type="SAM" id="Phobius"/>
    </source>
</evidence>
<feature type="transmembrane region" description="Helical" evidence="1">
    <location>
        <begin position="538"/>
        <end position="555"/>
    </location>
</feature>
<evidence type="ECO:0000313" key="2">
    <source>
        <dbReference type="EMBL" id="MBB6227496.1"/>
    </source>
</evidence>
<evidence type="ECO:0000313" key="3">
    <source>
        <dbReference type="Proteomes" id="UP000538147"/>
    </source>
</evidence>
<dbReference type="RefSeq" id="WP_184198166.1">
    <property type="nucleotide sequence ID" value="NZ_JACIIV010000010.1"/>
</dbReference>
<dbReference type="InterPro" id="IPR029062">
    <property type="entry name" value="Class_I_gatase-like"/>
</dbReference>
<keyword evidence="1" id="KW-1133">Transmembrane helix</keyword>
<dbReference type="SUPFAM" id="SSF52317">
    <property type="entry name" value="Class I glutamine amidotransferase-like"/>
    <property type="match status" value="1"/>
</dbReference>
<feature type="transmembrane region" description="Helical" evidence="1">
    <location>
        <begin position="35"/>
        <end position="53"/>
    </location>
</feature>
<gene>
    <name evidence="2" type="ORF">FHS79_001662</name>
</gene>
<sequence length="568" mass="59334">MTFALATGAILVLAVLLGWLRLWRWQAAQPRGPRFWALLALQPLAAGLLWLALHPPAVTVPGSTLVVATRGAPPGAYDIRLPEAPASASDLAPDLATALRQRPATTVRVVGEGLEPRDRAMARTVSVQFAPPPSPTGLIRLDPPPPVGAGGRLQISGAAAGIDGGSVELLDPAGKRAALAELAPDGSFTLAGQVRAAGAADWKIVLRDTAGTPSDTADIPITALESPPPRLWVRAGAPGPELKYLARWAADAGLDFGSDVTLGGGVTMGDSPLAMTAATLARLDVLVLDERSWAGLSASARAAVLSAVRSGMGLVLRTSGPVPAPVRTAWSTLGLRLATGDTPRETRLAGGTTVQSLPLAPLGTDAIPWLRDTTGRPVAAWRSYGRGRIGLWPVLDSYALVLTGKSTAFAGLWSNMFSAVARSTATTRPDLPAWGYSGERVSICGLSSPAQMLTPGGTAIPLHPDPSARSCAGYWPITPGWHRLRSGDPVTETPLRILPADAHPNIRAAARREATLLLARSRPAAANTTADRSLPGPAWPWWLAFVAVAALLWWLERARLGRSAPEPI</sequence>
<comment type="caution">
    <text evidence="2">The sequence shown here is derived from an EMBL/GenBank/DDBJ whole genome shotgun (WGS) entry which is preliminary data.</text>
</comment>
<accession>A0A841L5F3</accession>
<organism evidence="2 3">
    <name type="scientific">Polymorphobacter multimanifer</name>
    <dbReference type="NCBI Taxonomy" id="1070431"/>
    <lineage>
        <taxon>Bacteria</taxon>
        <taxon>Pseudomonadati</taxon>
        <taxon>Pseudomonadota</taxon>
        <taxon>Alphaproteobacteria</taxon>
        <taxon>Sphingomonadales</taxon>
        <taxon>Sphingosinicellaceae</taxon>
        <taxon>Polymorphobacter</taxon>
    </lineage>
</organism>
<name>A0A841L5F3_9SPHN</name>
<keyword evidence="1" id="KW-0812">Transmembrane</keyword>
<keyword evidence="1" id="KW-0472">Membrane</keyword>
<proteinExistence type="predicted"/>
<dbReference type="EMBL" id="JACIIV010000010">
    <property type="protein sequence ID" value="MBB6227496.1"/>
    <property type="molecule type" value="Genomic_DNA"/>
</dbReference>
<protein>
    <recommendedName>
        <fullName evidence="4">Carboxypeptidase regulatory-like domain-containing protein</fullName>
    </recommendedName>
</protein>
<reference evidence="2 3" key="1">
    <citation type="submission" date="2020-08" db="EMBL/GenBank/DDBJ databases">
        <title>Genomic Encyclopedia of Type Strains, Phase IV (KMG-IV): sequencing the most valuable type-strain genomes for metagenomic binning, comparative biology and taxonomic classification.</title>
        <authorList>
            <person name="Goeker M."/>
        </authorList>
    </citation>
    <scope>NUCLEOTIDE SEQUENCE [LARGE SCALE GENOMIC DNA]</scope>
    <source>
        <strain evidence="2 3">DSM 102189</strain>
    </source>
</reference>
<dbReference type="Proteomes" id="UP000538147">
    <property type="component" value="Unassembled WGS sequence"/>
</dbReference>
<keyword evidence="3" id="KW-1185">Reference proteome</keyword>
<evidence type="ECO:0008006" key="4">
    <source>
        <dbReference type="Google" id="ProtNLM"/>
    </source>
</evidence>